<dbReference type="SFLD" id="SFLDS00029">
    <property type="entry name" value="Radical_SAM"/>
    <property type="match status" value="1"/>
</dbReference>
<comment type="catalytic activity">
    <reaction evidence="9">
        <text>glycyl-[protein] + reduced [flavodoxin] + S-adenosyl-L-methionine = glycin-2-yl radical-[protein] + semiquinone [flavodoxin] + 5'-deoxyadenosine + L-methionine + H(+)</text>
        <dbReference type="Rhea" id="RHEA:61976"/>
        <dbReference type="Rhea" id="RHEA-COMP:10622"/>
        <dbReference type="Rhea" id="RHEA-COMP:14480"/>
        <dbReference type="Rhea" id="RHEA-COMP:15993"/>
        <dbReference type="Rhea" id="RHEA-COMP:15994"/>
        <dbReference type="ChEBI" id="CHEBI:15378"/>
        <dbReference type="ChEBI" id="CHEBI:17319"/>
        <dbReference type="ChEBI" id="CHEBI:29947"/>
        <dbReference type="ChEBI" id="CHEBI:32722"/>
        <dbReference type="ChEBI" id="CHEBI:57618"/>
        <dbReference type="ChEBI" id="CHEBI:57844"/>
        <dbReference type="ChEBI" id="CHEBI:59789"/>
        <dbReference type="ChEBI" id="CHEBI:140311"/>
    </reaction>
</comment>
<evidence type="ECO:0000256" key="5">
    <source>
        <dbReference type="ARBA" id="ARBA00022723"/>
    </source>
</evidence>
<keyword evidence="4" id="KW-0949">S-adenosyl-L-methionine</keyword>
<dbReference type="SUPFAM" id="SSF102114">
    <property type="entry name" value="Radical SAM enzymes"/>
    <property type="match status" value="1"/>
</dbReference>
<dbReference type="NCBIfam" id="TIGR02494">
    <property type="entry name" value="PFLE_PFLC"/>
    <property type="match status" value="1"/>
</dbReference>
<feature type="domain" description="4Fe-4S ferredoxin-type" evidence="10">
    <location>
        <begin position="47"/>
        <end position="67"/>
    </location>
</feature>
<dbReference type="PROSITE" id="PS51918">
    <property type="entry name" value="RADICAL_SAM"/>
    <property type="match status" value="1"/>
</dbReference>
<dbReference type="InterPro" id="IPR017900">
    <property type="entry name" value="4Fe4S_Fe_S_CS"/>
</dbReference>
<name>A0A9D2MYF1_9FIRM</name>
<accession>A0A9D2MYF1</accession>
<evidence type="ECO:0000256" key="4">
    <source>
        <dbReference type="ARBA" id="ARBA00022691"/>
    </source>
</evidence>
<dbReference type="AlphaFoldDB" id="A0A9D2MYF1"/>
<dbReference type="InterPro" id="IPR034457">
    <property type="entry name" value="Organic_radical-activating"/>
</dbReference>
<gene>
    <name evidence="12" type="ORF">H9704_05805</name>
</gene>
<dbReference type="EMBL" id="DWWT01000026">
    <property type="protein sequence ID" value="HJC05654.1"/>
    <property type="molecule type" value="Genomic_DNA"/>
</dbReference>
<dbReference type="Proteomes" id="UP000823910">
    <property type="component" value="Unassembled WGS sequence"/>
</dbReference>
<dbReference type="InterPro" id="IPR013785">
    <property type="entry name" value="Aldolase_TIM"/>
</dbReference>
<dbReference type="Pfam" id="PF00037">
    <property type="entry name" value="Fer4"/>
    <property type="match status" value="1"/>
</dbReference>
<organism evidence="12 13">
    <name type="scientific">Candidatus Enterocloster excrementipullorum</name>
    <dbReference type="NCBI Taxonomy" id="2838559"/>
    <lineage>
        <taxon>Bacteria</taxon>
        <taxon>Bacillati</taxon>
        <taxon>Bacillota</taxon>
        <taxon>Clostridia</taxon>
        <taxon>Lachnospirales</taxon>
        <taxon>Lachnospiraceae</taxon>
        <taxon>Enterocloster</taxon>
    </lineage>
</organism>
<dbReference type="InterPro" id="IPR007197">
    <property type="entry name" value="rSAM"/>
</dbReference>
<evidence type="ECO:0000256" key="8">
    <source>
        <dbReference type="ARBA" id="ARBA00023014"/>
    </source>
</evidence>
<dbReference type="GO" id="GO:0051539">
    <property type="term" value="F:4 iron, 4 sulfur cluster binding"/>
    <property type="evidence" value="ECO:0007669"/>
    <property type="project" value="UniProtKB-KW"/>
</dbReference>
<dbReference type="PROSITE" id="PS51379">
    <property type="entry name" value="4FE4S_FER_2"/>
    <property type="match status" value="2"/>
</dbReference>
<evidence type="ECO:0000259" key="11">
    <source>
        <dbReference type="PROSITE" id="PS51918"/>
    </source>
</evidence>
<dbReference type="SFLD" id="SFLDG01066">
    <property type="entry name" value="organic_radical-activating_enz"/>
    <property type="match status" value="1"/>
</dbReference>
<keyword evidence="7" id="KW-0408">Iron</keyword>
<keyword evidence="3" id="KW-0004">4Fe-4S</keyword>
<comment type="cofactor">
    <cofactor evidence="1">
        <name>[4Fe-4S] cluster</name>
        <dbReference type="ChEBI" id="CHEBI:49883"/>
    </cofactor>
</comment>
<evidence type="ECO:0000256" key="9">
    <source>
        <dbReference type="ARBA" id="ARBA00047365"/>
    </source>
</evidence>
<dbReference type="SFLD" id="SFLDG01118">
    <property type="entry name" value="activating_enzymes__group_2"/>
    <property type="match status" value="1"/>
</dbReference>
<dbReference type="GO" id="GO:0016491">
    <property type="term" value="F:oxidoreductase activity"/>
    <property type="evidence" value="ECO:0007669"/>
    <property type="project" value="UniProtKB-KW"/>
</dbReference>
<dbReference type="Gene3D" id="3.20.20.70">
    <property type="entry name" value="Aldolase class I"/>
    <property type="match status" value="1"/>
</dbReference>
<dbReference type="Gene3D" id="3.30.70.20">
    <property type="match status" value="1"/>
</dbReference>
<dbReference type="PIRSF" id="PIRSF000371">
    <property type="entry name" value="PFL_act_enz"/>
    <property type="match status" value="1"/>
</dbReference>
<evidence type="ECO:0000259" key="10">
    <source>
        <dbReference type="PROSITE" id="PS51379"/>
    </source>
</evidence>
<reference evidence="12" key="1">
    <citation type="journal article" date="2021" name="PeerJ">
        <title>Extensive microbial diversity within the chicken gut microbiome revealed by metagenomics and culture.</title>
        <authorList>
            <person name="Gilroy R."/>
            <person name="Ravi A."/>
            <person name="Getino M."/>
            <person name="Pursley I."/>
            <person name="Horton D.L."/>
            <person name="Alikhan N.F."/>
            <person name="Baker D."/>
            <person name="Gharbi K."/>
            <person name="Hall N."/>
            <person name="Watson M."/>
            <person name="Adriaenssens E.M."/>
            <person name="Foster-Nyarko E."/>
            <person name="Jarju S."/>
            <person name="Secka A."/>
            <person name="Antonio M."/>
            <person name="Oren A."/>
            <person name="Chaudhuri R.R."/>
            <person name="La Ragione R."/>
            <person name="Hildebrand F."/>
            <person name="Pallen M.J."/>
        </authorList>
    </citation>
    <scope>NUCLEOTIDE SEQUENCE</scope>
    <source>
        <strain evidence="12">CHK180-15479</strain>
    </source>
</reference>
<comment type="similarity">
    <text evidence="2">Belongs to the organic radical-activating enzymes family.</text>
</comment>
<keyword evidence="5" id="KW-0479">Metal-binding</keyword>
<comment type="caution">
    <text evidence="12">The sequence shown here is derived from an EMBL/GenBank/DDBJ whole genome shotgun (WGS) entry which is preliminary data.</text>
</comment>
<evidence type="ECO:0000313" key="13">
    <source>
        <dbReference type="Proteomes" id="UP000823910"/>
    </source>
</evidence>
<dbReference type="InterPro" id="IPR012839">
    <property type="entry name" value="Organic_radical_activase"/>
</dbReference>
<dbReference type="PANTHER" id="PTHR30352:SF4">
    <property type="entry name" value="PYRUVATE FORMATE-LYASE 2-ACTIVATING ENZYME"/>
    <property type="match status" value="1"/>
</dbReference>
<reference evidence="12" key="2">
    <citation type="submission" date="2021-04" db="EMBL/GenBank/DDBJ databases">
        <authorList>
            <person name="Gilroy R."/>
        </authorList>
    </citation>
    <scope>NUCLEOTIDE SEQUENCE</scope>
    <source>
        <strain evidence="12">CHK180-15479</strain>
    </source>
</reference>
<dbReference type="PROSITE" id="PS01087">
    <property type="entry name" value="RADICAL_ACTIVATING"/>
    <property type="match status" value="1"/>
</dbReference>
<protein>
    <submittedName>
        <fullName evidence="12">Glycyl-radical enzyme activating protein</fullName>
    </submittedName>
</protein>
<feature type="domain" description="4Fe-4S ferredoxin-type" evidence="10">
    <location>
        <begin position="75"/>
        <end position="103"/>
    </location>
</feature>
<dbReference type="InterPro" id="IPR001989">
    <property type="entry name" value="Radical_activat_CS"/>
</dbReference>
<dbReference type="InterPro" id="IPR017896">
    <property type="entry name" value="4Fe4S_Fe-S-bd"/>
</dbReference>
<evidence type="ECO:0000256" key="6">
    <source>
        <dbReference type="ARBA" id="ARBA00023002"/>
    </source>
</evidence>
<dbReference type="Pfam" id="PF04055">
    <property type="entry name" value="Radical_SAM"/>
    <property type="match status" value="1"/>
</dbReference>
<evidence type="ECO:0000313" key="12">
    <source>
        <dbReference type="EMBL" id="HJC05654.1"/>
    </source>
</evidence>
<dbReference type="PANTHER" id="PTHR30352">
    <property type="entry name" value="PYRUVATE FORMATE-LYASE-ACTIVATING ENZYME"/>
    <property type="match status" value="1"/>
</dbReference>
<dbReference type="PROSITE" id="PS00198">
    <property type="entry name" value="4FE4S_FER_1"/>
    <property type="match status" value="1"/>
</dbReference>
<dbReference type="InterPro" id="IPR058240">
    <property type="entry name" value="rSAM_sf"/>
</dbReference>
<feature type="domain" description="Radical SAM core" evidence="11">
    <location>
        <begin position="16"/>
        <end position="292"/>
    </location>
</feature>
<dbReference type="GO" id="GO:0046872">
    <property type="term" value="F:metal ion binding"/>
    <property type="evidence" value="ECO:0007669"/>
    <property type="project" value="UniProtKB-KW"/>
</dbReference>
<keyword evidence="6" id="KW-0560">Oxidoreductase</keyword>
<evidence type="ECO:0000256" key="3">
    <source>
        <dbReference type="ARBA" id="ARBA00022485"/>
    </source>
</evidence>
<keyword evidence="8" id="KW-0411">Iron-sulfur</keyword>
<evidence type="ECO:0000256" key="7">
    <source>
        <dbReference type="ARBA" id="ARBA00023004"/>
    </source>
</evidence>
<sequence length="297" mass="33265">MNVSGQIFQIQNFSLHDGHGIRTVIFFSGCPLRCRWCANPEGMTREPSLAFYKNLCAGCGRCTAVCPDHLGIDWENPDIRKNCRSCGACASVCPTGARTLYGRRITPQELLDELEENLSVFRFSGGGVTLSGGEPTAQPDFFNQVCRLLYDTGIRLAMESSGAFDMPRVMEGLSRMDTIFTDIKCMDEERHIRYTGVSNHPILENIRAYAGLSARIVIRVPVIKGVNADEENIRETARFVRRHLPAARMELLPYHTLGKSKYQALSLTPPPDCFLTPDEEEMKRLRQLVLSEGVLMV</sequence>
<evidence type="ECO:0000256" key="2">
    <source>
        <dbReference type="ARBA" id="ARBA00009777"/>
    </source>
</evidence>
<proteinExistence type="inferred from homology"/>
<evidence type="ECO:0000256" key="1">
    <source>
        <dbReference type="ARBA" id="ARBA00001966"/>
    </source>
</evidence>
<dbReference type="SUPFAM" id="SSF54862">
    <property type="entry name" value="4Fe-4S ferredoxins"/>
    <property type="match status" value="1"/>
</dbReference>
<dbReference type="InterPro" id="IPR040074">
    <property type="entry name" value="BssD/PflA/YjjW"/>
</dbReference>